<dbReference type="InterPro" id="IPR011009">
    <property type="entry name" value="Kinase-like_dom_sf"/>
</dbReference>
<comment type="caution">
    <text evidence="2">The sequence shown here is derived from an EMBL/GenBank/DDBJ whole genome shotgun (WGS) entry which is preliminary data.</text>
</comment>
<reference evidence="2 3" key="1">
    <citation type="submission" date="2024-04" db="EMBL/GenBank/DDBJ databases">
        <title>Tritrichomonas musculus Genome.</title>
        <authorList>
            <person name="Alves-Ferreira E."/>
            <person name="Grigg M."/>
            <person name="Lorenzi H."/>
            <person name="Galac M."/>
        </authorList>
    </citation>
    <scope>NUCLEOTIDE SEQUENCE [LARGE SCALE GENOMIC DNA]</scope>
    <source>
        <strain evidence="2 3">EAF2021</strain>
    </source>
</reference>
<evidence type="ECO:0000259" key="1">
    <source>
        <dbReference type="Pfam" id="PF07714"/>
    </source>
</evidence>
<dbReference type="Gene3D" id="1.10.510.10">
    <property type="entry name" value="Transferase(Phosphotransferase) domain 1"/>
    <property type="match status" value="1"/>
</dbReference>
<evidence type="ECO:0000313" key="2">
    <source>
        <dbReference type="EMBL" id="KAK8882092.1"/>
    </source>
</evidence>
<dbReference type="Pfam" id="PF07714">
    <property type="entry name" value="PK_Tyr_Ser-Thr"/>
    <property type="match status" value="1"/>
</dbReference>
<protein>
    <recommendedName>
        <fullName evidence="1">Serine-threonine/tyrosine-protein kinase catalytic domain-containing protein</fullName>
    </recommendedName>
</protein>
<gene>
    <name evidence="2" type="ORF">M9Y10_044732</name>
</gene>
<evidence type="ECO:0000313" key="3">
    <source>
        <dbReference type="Proteomes" id="UP001470230"/>
    </source>
</evidence>
<name>A0ABR2JV27_9EUKA</name>
<keyword evidence="3" id="KW-1185">Reference proteome</keyword>
<dbReference type="InterPro" id="IPR001245">
    <property type="entry name" value="Ser-Thr/Tyr_kinase_cat_dom"/>
</dbReference>
<accession>A0ABR2JV27</accession>
<proteinExistence type="predicted"/>
<sequence length="129" mass="15363">MYSMPSKFDFGLANVIEDNYDFNLLVLAKPFYEAPECFMDDDEAYGVSSQQYVMKIARGLRPKKHEECPDVYWELIQDCWKQLPSERLTFNQIIEKLKDDKYALEEYGVKTDLDQLHEYQERIDTDEPE</sequence>
<dbReference type="Proteomes" id="UP001470230">
    <property type="component" value="Unassembled WGS sequence"/>
</dbReference>
<dbReference type="EMBL" id="JAPFFF010000009">
    <property type="protein sequence ID" value="KAK8882092.1"/>
    <property type="molecule type" value="Genomic_DNA"/>
</dbReference>
<dbReference type="SUPFAM" id="SSF56112">
    <property type="entry name" value="Protein kinase-like (PK-like)"/>
    <property type="match status" value="1"/>
</dbReference>
<feature type="domain" description="Serine-threonine/tyrosine-protein kinase catalytic" evidence="1">
    <location>
        <begin position="45"/>
        <end position="97"/>
    </location>
</feature>
<organism evidence="2 3">
    <name type="scientific">Tritrichomonas musculus</name>
    <dbReference type="NCBI Taxonomy" id="1915356"/>
    <lineage>
        <taxon>Eukaryota</taxon>
        <taxon>Metamonada</taxon>
        <taxon>Parabasalia</taxon>
        <taxon>Tritrichomonadida</taxon>
        <taxon>Tritrichomonadidae</taxon>
        <taxon>Tritrichomonas</taxon>
    </lineage>
</organism>